<proteinExistence type="predicted"/>
<protein>
    <submittedName>
        <fullName evidence="2">Uncharacterized protein</fullName>
    </submittedName>
</protein>
<evidence type="ECO:0000256" key="1">
    <source>
        <dbReference type="SAM" id="SignalP"/>
    </source>
</evidence>
<feature type="signal peptide" evidence="1">
    <location>
        <begin position="1"/>
        <end position="24"/>
    </location>
</feature>
<keyword evidence="3" id="KW-1185">Reference proteome</keyword>
<accession>A0A1H3KP79</accession>
<feature type="chain" id="PRO_5011592829" evidence="1">
    <location>
        <begin position="25"/>
        <end position="168"/>
    </location>
</feature>
<reference evidence="2 3" key="1">
    <citation type="submission" date="2016-10" db="EMBL/GenBank/DDBJ databases">
        <authorList>
            <person name="de Groot N.N."/>
        </authorList>
    </citation>
    <scope>NUCLEOTIDE SEQUENCE [LARGE SCALE GENOMIC DNA]</scope>
    <source>
        <strain evidence="2 3">Nm1</strain>
    </source>
</reference>
<evidence type="ECO:0000313" key="3">
    <source>
        <dbReference type="Proteomes" id="UP000198640"/>
    </source>
</evidence>
<dbReference type="AlphaFoldDB" id="A0A1H3KP79"/>
<dbReference type="Proteomes" id="UP000198640">
    <property type="component" value="Unassembled WGS sequence"/>
</dbReference>
<name>A0A1H3KP79_9PROT</name>
<evidence type="ECO:0000313" key="2">
    <source>
        <dbReference type="EMBL" id="SDY53921.1"/>
    </source>
</evidence>
<dbReference type="EMBL" id="FNOY01000042">
    <property type="protein sequence ID" value="SDY53921.1"/>
    <property type="molecule type" value="Genomic_DNA"/>
</dbReference>
<keyword evidence="1" id="KW-0732">Signal</keyword>
<sequence>MKNMKQIKIGLFVLALILSGGAVAVVPQDQSAVASTPISTTQDVTPYIIPPADGNDRGGNRSCADVGKAYFGNPLYYQCRTDKKDYPFANNPEVFEPAAGLPDECANSISVTTIDNTFVNWNSTAPVGAAIIKGGPAANTYVYEPQVTHDTGLASPPVSSTQSLKYIG</sequence>
<organism evidence="2 3">
    <name type="scientific">Nitrosomonas halophila</name>
    <dbReference type="NCBI Taxonomy" id="44576"/>
    <lineage>
        <taxon>Bacteria</taxon>
        <taxon>Pseudomonadati</taxon>
        <taxon>Pseudomonadota</taxon>
        <taxon>Betaproteobacteria</taxon>
        <taxon>Nitrosomonadales</taxon>
        <taxon>Nitrosomonadaceae</taxon>
        <taxon>Nitrosomonas</taxon>
    </lineage>
</organism>
<dbReference type="RefSeq" id="WP_090414740.1">
    <property type="nucleotide sequence ID" value="NZ_FNOY01000042.1"/>
</dbReference>
<gene>
    <name evidence="2" type="ORF">SAMN05421881_10421</name>
</gene>
<dbReference type="OrthoDB" id="3826891at2"/>